<keyword evidence="4" id="KW-1185">Reference proteome</keyword>
<dbReference type="SUPFAM" id="SSF53067">
    <property type="entry name" value="Actin-like ATPase domain"/>
    <property type="match status" value="1"/>
</dbReference>
<reference evidence="3 4" key="1">
    <citation type="submission" date="2018-07" db="EMBL/GenBank/DDBJ databases">
        <title>Genomic Encyclopedia of Type Strains, Phase IV (KMG-IV): sequencing the most valuable type-strain genomes for metagenomic binning, comparative biology and taxonomic classification.</title>
        <authorList>
            <person name="Goeker M."/>
        </authorList>
    </citation>
    <scope>NUCLEOTIDE SEQUENCE [LARGE SCALE GENOMIC DNA]</scope>
    <source>
        <strain evidence="3 4">DSM 25528</strain>
    </source>
</reference>
<dbReference type="GO" id="GO:0016301">
    <property type="term" value="F:kinase activity"/>
    <property type="evidence" value="ECO:0007669"/>
    <property type="project" value="UniProtKB-KW"/>
</dbReference>
<evidence type="ECO:0000313" key="3">
    <source>
        <dbReference type="EMBL" id="RCW23924.1"/>
    </source>
</evidence>
<dbReference type="InterPro" id="IPR000600">
    <property type="entry name" value="ROK"/>
</dbReference>
<gene>
    <name evidence="3" type="ORF">DFR48_10646</name>
</gene>
<dbReference type="InterPro" id="IPR043129">
    <property type="entry name" value="ATPase_NBD"/>
</dbReference>
<evidence type="ECO:0000256" key="2">
    <source>
        <dbReference type="SAM" id="MobiDB-lite"/>
    </source>
</evidence>
<dbReference type="PANTHER" id="PTHR18964">
    <property type="entry name" value="ROK (REPRESSOR, ORF, KINASE) FAMILY"/>
    <property type="match status" value="1"/>
</dbReference>
<evidence type="ECO:0000256" key="1">
    <source>
        <dbReference type="ARBA" id="ARBA00006479"/>
    </source>
</evidence>
<sequence>MVKKQASAGREAARFDGRLHGREDRPTHVVGIDLGGTKILAGIADHQGTILAAINEPTRHGPGAPVLAQLADIVHRLAVDVGIPLDRIAHVQVGVPSAVSPTTGLATLSPNLALPEDQPPASLISASLPLPVTVENDVNLAAFAEASRGAGKDKGSLAFISFGTGVGMGLVVGGEIVRGEHGRAGEIALLPFGADVHARARSVENGLFEDEVGTPGIRKRFQLEETTVAELFEKAMSGEREALAAVDTIARDASVGVAAVFSLFDPAVAVIGGGIGSHPLFFESLKRHLQPLLPFPCPLEPSCFGPRAGMVGAVMLALRHAELAASP</sequence>
<dbReference type="Proteomes" id="UP000252582">
    <property type="component" value="Unassembled WGS sequence"/>
</dbReference>
<feature type="region of interest" description="Disordered" evidence="2">
    <location>
        <begin position="1"/>
        <end position="22"/>
    </location>
</feature>
<dbReference type="PANTHER" id="PTHR18964:SF149">
    <property type="entry name" value="BIFUNCTIONAL UDP-N-ACETYLGLUCOSAMINE 2-EPIMERASE_N-ACETYLMANNOSAMINE KINASE"/>
    <property type="match status" value="1"/>
</dbReference>
<dbReference type="AlphaFoldDB" id="A0A6I7HN40"/>
<proteinExistence type="inferred from homology"/>
<protein>
    <submittedName>
        <fullName evidence="3">Glucokinase</fullName>
    </submittedName>
</protein>
<keyword evidence="3" id="KW-0808">Transferase</keyword>
<dbReference type="Pfam" id="PF00480">
    <property type="entry name" value="ROK"/>
    <property type="match status" value="1"/>
</dbReference>
<keyword evidence="3" id="KW-0418">Kinase</keyword>
<organism evidence="3 4">
    <name type="scientific">Ciceribacter lividus</name>
    <dbReference type="NCBI Taxonomy" id="1197950"/>
    <lineage>
        <taxon>Bacteria</taxon>
        <taxon>Pseudomonadati</taxon>
        <taxon>Pseudomonadota</taxon>
        <taxon>Alphaproteobacteria</taxon>
        <taxon>Hyphomicrobiales</taxon>
        <taxon>Rhizobiaceae</taxon>
        <taxon>Ciceribacter</taxon>
    </lineage>
</organism>
<dbReference type="Gene3D" id="3.30.420.40">
    <property type="match status" value="2"/>
</dbReference>
<dbReference type="RefSeq" id="WP_114363352.1">
    <property type="nucleotide sequence ID" value="NZ_QPIX01000006.1"/>
</dbReference>
<feature type="compositionally biased region" description="Basic and acidic residues" evidence="2">
    <location>
        <begin position="11"/>
        <end position="22"/>
    </location>
</feature>
<evidence type="ECO:0000313" key="4">
    <source>
        <dbReference type="Proteomes" id="UP000252582"/>
    </source>
</evidence>
<comment type="caution">
    <text evidence="3">The sequence shown here is derived from an EMBL/GenBank/DDBJ whole genome shotgun (WGS) entry which is preliminary data.</text>
</comment>
<dbReference type="EMBL" id="QPIX01000006">
    <property type="protein sequence ID" value="RCW23924.1"/>
    <property type="molecule type" value="Genomic_DNA"/>
</dbReference>
<name>A0A6I7HN40_9HYPH</name>
<comment type="similarity">
    <text evidence="1">Belongs to the ROK (NagC/XylR) family.</text>
</comment>
<accession>A0A6I7HN40</accession>